<dbReference type="Pfam" id="PF00535">
    <property type="entry name" value="Glycos_transf_2"/>
    <property type="match status" value="1"/>
</dbReference>
<dbReference type="InterPro" id="IPR001173">
    <property type="entry name" value="Glyco_trans_2-like"/>
</dbReference>
<proteinExistence type="predicted"/>
<name>A0A173XY76_BACUN</name>
<dbReference type="Proteomes" id="UP000283601">
    <property type="component" value="Unassembled WGS sequence"/>
</dbReference>
<feature type="domain" description="Glycosyltransferase 2-like" evidence="1">
    <location>
        <begin position="7"/>
        <end position="153"/>
    </location>
</feature>
<dbReference type="EMBL" id="JAFBJK010000004">
    <property type="protein sequence ID" value="MBT8727574.1"/>
    <property type="molecule type" value="Genomic_DNA"/>
</dbReference>
<accession>A0A173XY76</accession>
<evidence type="ECO:0000259" key="1">
    <source>
        <dbReference type="Pfam" id="PF00535"/>
    </source>
</evidence>
<dbReference type="SUPFAM" id="SSF53448">
    <property type="entry name" value="Nucleotide-diphospho-sugar transferases"/>
    <property type="match status" value="1"/>
</dbReference>
<evidence type="ECO:0000313" key="3">
    <source>
        <dbReference type="EMBL" id="RGI80029.1"/>
    </source>
</evidence>
<dbReference type="AlphaFoldDB" id="A0A173XY76"/>
<evidence type="ECO:0000313" key="7">
    <source>
        <dbReference type="Proteomes" id="UP000283601"/>
    </source>
</evidence>
<evidence type="ECO:0000313" key="5">
    <source>
        <dbReference type="EMBL" id="RHE25979.1"/>
    </source>
</evidence>
<dbReference type="Proteomes" id="UP001196342">
    <property type="component" value="Unassembled WGS sequence"/>
</dbReference>
<keyword evidence="9" id="KW-1185">Reference proteome</keyword>
<keyword evidence="5" id="KW-0808">Transferase</keyword>
<dbReference type="Gene3D" id="3.90.550.10">
    <property type="entry name" value="Spore Coat Polysaccharide Biosynthesis Protein SpsA, Chain A"/>
    <property type="match status" value="1"/>
</dbReference>
<dbReference type="InterPro" id="IPR050834">
    <property type="entry name" value="Glycosyltransf_2"/>
</dbReference>
<reference evidence="6 7" key="1">
    <citation type="submission" date="2018-08" db="EMBL/GenBank/DDBJ databases">
        <title>A genome reference for cultivated species of the human gut microbiota.</title>
        <authorList>
            <person name="Zou Y."/>
            <person name="Xue W."/>
            <person name="Luo G."/>
        </authorList>
    </citation>
    <scope>NUCLEOTIDE SEQUENCE [LARGE SCALE GENOMIC DNA]</scope>
    <source>
        <strain evidence="4 8">AF17-20</strain>
        <strain evidence="5 7">AM29-12AC</strain>
        <strain evidence="3 6">TM10-17</strain>
    </source>
</reference>
<sequence length="300" mass="35042">MGKILFSIIIPSYNSALFIRRCLDSLLKQTYSNWEAIVIDNHSTDDTVSIVKSYGDSRIQCYLIHNEGVIAKSRNYGITFAKGDYVCFLDSDDWWKENKLNTCLLYCNLNEEVFIYHQFELYREEQRGLHSNKSQYRELPNSNRVRNLLCNGNTIGTSSVCLSRSILTRYQFNESPLLAGVEDFDLWIRILNNDTVKTFFIDQALGFYYVGNTFSASAKQLTKLRFLIAQYIGCFDKAIRREIIKSWYFQKAVYHYVNFKFPEAIKFFLISATSKSKKIRCISIQAIVKSNFLRIYNILK</sequence>
<dbReference type="InterPro" id="IPR029044">
    <property type="entry name" value="Nucleotide-diphossugar_trans"/>
</dbReference>
<dbReference type="EMBL" id="QRXV01000007">
    <property type="protein sequence ID" value="RGU39747.1"/>
    <property type="molecule type" value="Genomic_DNA"/>
</dbReference>
<dbReference type="GO" id="GO:0016740">
    <property type="term" value="F:transferase activity"/>
    <property type="evidence" value="ECO:0007669"/>
    <property type="project" value="UniProtKB-KW"/>
</dbReference>
<dbReference type="Proteomes" id="UP000263754">
    <property type="component" value="Unassembled WGS sequence"/>
</dbReference>
<evidence type="ECO:0000313" key="8">
    <source>
        <dbReference type="Proteomes" id="UP000284022"/>
    </source>
</evidence>
<protein>
    <submittedName>
        <fullName evidence="5">Glycosyltransferase</fullName>
    </submittedName>
</protein>
<dbReference type="EMBL" id="QSJZ01000001">
    <property type="protein sequence ID" value="RHE25979.1"/>
    <property type="molecule type" value="Genomic_DNA"/>
</dbReference>
<organism evidence="5 7">
    <name type="scientific">Bacteroides uniformis</name>
    <dbReference type="NCBI Taxonomy" id="820"/>
    <lineage>
        <taxon>Bacteria</taxon>
        <taxon>Pseudomonadati</taxon>
        <taxon>Bacteroidota</taxon>
        <taxon>Bacteroidia</taxon>
        <taxon>Bacteroidales</taxon>
        <taxon>Bacteroidaceae</taxon>
        <taxon>Bacteroides</taxon>
    </lineage>
</organism>
<dbReference type="EMBL" id="QSOF01000001">
    <property type="protein sequence ID" value="RGI80029.1"/>
    <property type="molecule type" value="Genomic_DNA"/>
</dbReference>
<comment type="caution">
    <text evidence="5">The sequence shown here is derived from an EMBL/GenBank/DDBJ whole genome shotgun (WGS) entry which is preliminary data.</text>
</comment>
<evidence type="ECO:0000313" key="4">
    <source>
        <dbReference type="EMBL" id="RGU39747.1"/>
    </source>
</evidence>
<dbReference type="Proteomes" id="UP000284022">
    <property type="component" value="Unassembled WGS sequence"/>
</dbReference>
<dbReference type="RefSeq" id="WP_057255938.1">
    <property type="nucleotide sequence ID" value="NZ_BAABXG010000001.1"/>
</dbReference>
<evidence type="ECO:0000313" key="9">
    <source>
        <dbReference type="Proteomes" id="UP001196342"/>
    </source>
</evidence>
<dbReference type="PANTHER" id="PTHR43685">
    <property type="entry name" value="GLYCOSYLTRANSFERASE"/>
    <property type="match status" value="1"/>
</dbReference>
<dbReference type="PANTHER" id="PTHR43685:SF11">
    <property type="entry name" value="GLYCOSYLTRANSFERASE TAGX-RELATED"/>
    <property type="match status" value="1"/>
</dbReference>
<reference evidence="2 9" key="2">
    <citation type="submission" date="2020-12" db="EMBL/GenBank/DDBJ databases">
        <title>Microorganisms.</title>
        <authorList>
            <person name="Matos J."/>
            <person name="Faleiro L."/>
            <person name="Duarte I."/>
        </authorList>
    </citation>
    <scope>NUCLEOTIDE SEQUENCE [LARGE SCALE GENOMIC DNA]</scope>
    <source>
        <strain evidence="2 9">PtFD3Pch2</strain>
    </source>
</reference>
<evidence type="ECO:0000313" key="2">
    <source>
        <dbReference type="EMBL" id="MBT8727574.1"/>
    </source>
</evidence>
<gene>
    <name evidence="5" type="ORF">DW758_02670</name>
    <name evidence="4" type="ORF">DWW83_08530</name>
    <name evidence="3" type="ORF">DXD90_00405</name>
    <name evidence="2" type="ORF">JQN06_15685</name>
</gene>
<evidence type="ECO:0000313" key="6">
    <source>
        <dbReference type="Proteomes" id="UP000263754"/>
    </source>
</evidence>